<dbReference type="OrthoDB" id="10640616at2759"/>
<accession>A0A6J8ERZ0</accession>
<evidence type="ECO:0000313" key="2">
    <source>
        <dbReference type="EMBL" id="CAC5422566.1"/>
    </source>
</evidence>
<gene>
    <name evidence="2" type="ORF">MCOR_54609</name>
</gene>
<reference evidence="2 3" key="1">
    <citation type="submission" date="2020-06" db="EMBL/GenBank/DDBJ databases">
        <authorList>
            <person name="Li R."/>
            <person name="Bekaert M."/>
        </authorList>
    </citation>
    <scope>NUCLEOTIDE SEQUENCE [LARGE SCALE GENOMIC DNA]</scope>
    <source>
        <strain evidence="3">wild</strain>
    </source>
</reference>
<evidence type="ECO:0000256" key="1">
    <source>
        <dbReference type="SAM" id="MobiDB-lite"/>
    </source>
</evidence>
<feature type="region of interest" description="Disordered" evidence="1">
    <location>
        <begin position="263"/>
        <end position="284"/>
    </location>
</feature>
<organism evidence="2 3">
    <name type="scientific">Mytilus coruscus</name>
    <name type="common">Sea mussel</name>
    <dbReference type="NCBI Taxonomy" id="42192"/>
    <lineage>
        <taxon>Eukaryota</taxon>
        <taxon>Metazoa</taxon>
        <taxon>Spiralia</taxon>
        <taxon>Lophotrochozoa</taxon>
        <taxon>Mollusca</taxon>
        <taxon>Bivalvia</taxon>
        <taxon>Autobranchia</taxon>
        <taxon>Pteriomorphia</taxon>
        <taxon>Mytilida</taxon>
        <taxon>Mytiloidea</taxon>
        <taxon>Mytilidae</taxon>
        <taxon>Mytilinae</taxon>
        <taxon>Mytilus</taxon>
    </lineage>
</organism>
<sequence length="410" mass="45848">MATNENGSTVPLFSPILTQILSSAEIASSKLKKILDDESVKEVKVSKDGEIEKVRKLLHLFVQSKDENKWNTLNEVLENIGFVFLPKVLEKEHSFTVQEQMKMIVNGLCNVDIKTKPLSQIAKNHGLLTEADVQDIETECLNQEEKAALIVLIDRIVTPPPNEWYDEFLTCLYDCGAAGETKPEGYLVDDHWRKLVMELFYNYLISSVKASEILINLSSVFSLVRSLKREASKNEVALLFVLIVYLLVEQNHVGRRICQVSAEGRPGNRETSSSSESEDERERSLIDAESNLILISTDSEGKKHETESFSNRSCIESDSSSLPSLDIIADPLYVCTMEKSNSDDDSVEKNPQPVINISSNTDLSDDSSDSLTIRESEDVEQLTTQLTVQGACKRILKGDEEDYVSSVTVD</sequence>
<dbReference type="EMBL" id="CACVKT020009642">
    <property type="protein sequence ID" value="CAC5422566.1"/>
    <property type="molecule type" value="Genomic_DNA"/>
</dbReference>
<name>A0A6J8ERZ0_MYTCO</name>
<keyword evidence="3" id="KW-1185">Reference proteome</keyword>
<protein>
    <submittedName>
        <fullName evidence="2">Uncharacterized protein</fullName>
    </submittedName>
</protein>
<dbReference type="Gene3D" id="1.10.533.10">
    <property type="entry name" value="Death Domain, Fas"/>
    <property type="match status" value="2"/>
</dbReference>
<feature type="region of interest" description="Disordered" evidence="1">
    <location>
        <begin position="339"/>
        <end position="374"/>
    </location>
</feature>
<dbReference type="AlphaFoldDB" id="A0A6J8ERZ0"/>
<dbReference type="Proteomes" id="UP000507470">
    <property type="component" value="Unassembled WGS sequence"/>
</dbReference>
<proteinExistence type="predicted"/>
<evidence type="ECO:0000313" key="3">
    <source>
        <dbReference type="Proteomes" id="UP000507470"/>
    </source>
</evidence>
<dbReference type="InterPro" id="IPR011029">
    <property type="entry name" value="DEATH-like_dom_sf"/>
</dbReference>